<keyword evidence="3" id="KW-1185">Reference proteome</keyword>
<evidence type="ECO:0000313" key="2">
    <source>
        <dbReference type="EMBL" id="MDT0497837.1"/>
    </source>
</evidence>
<evidence type="ECO:0000256" key="1">
    <source>
        <dbReference type="SAM" id="MobiDB-lite"/>
    </source>
</evidence>
<evidence type="ECO:0000313" key="3">
    <source>
        <dbReference type="Proteomes" id="UP001254608"/>
    </source>
</evidence>
<comment type="caution">
    <text evidence="2">The sequence shown here is derived from an EMBL/GenBank/DDBJ whole genome shotgun (WGS) entry which is preliminary data.</text>
</comment>
<dbReference type="EMBL" id="JAVRIC010000014">
    <property type="protein sequence ID" value="MDT0497837.1"/>
    <property type="molecule type" value="Genomic_DNA"/>
</dbReference>
<name>A0ABU2WIZ6_9GAMM</name>
<organism evidence="2 3">
    <name type="scientific">Banduia mediterranea</name>
    <dbReference type="NCBI Taxonomy" id="3075609"/>
    <lineage>
        <taxon>Bacteria</taxon>
        <taxon>Pseudomonadati</taxon>
        <taxon>Pseudomonadota</taxon>
        <taxon>Gammaproteobacteria</taxon>
        <taxon>Nevskiales</taxon>
        <taxon>Algiphilaceae</taxon>
        <taxon>Banduia</taxon>
    </lineage>
</organism>
<gene>
    <name evidence="2" type="ORF">RM530_10760</name>
</gene>
<dbReference type="Proteomes" id="UP001254608">
    <property type="component" value="Unassembled WGS sequence"/>
</dbReference>
<dbReference type="RefSeq" id="WP_311365229.1">
    <property type="nucleotide sequence ID" value="NZ_JAVRIC010000014.1"/>
</dbReference>
<sequence>MRILVSGPERANRFWVIGRIGVYVIADYGKRASAKLIVVNIAAIDACCNRKNQQADAGAGSDVPSTDSCRRCQSRGREHVSS</sequence>
<protein>
    <submittedName>
        <fullName evidence="2">Uncharacterized protein</fullName>
    </submittedName>
</protein>
<proteinExistence type="predicted"/>
<feature type="region of interest" description="Disordered" evidence="1">
    <location>
        <begin position="54"/>
        <end position="82"/>
    </location>
</feature>
<reference evidence="2 3" key="1">
    <citation type="submission" date="2023-09" db="EMBL/GenBank/DDBJ databases">
        <authorList>
            <person name="Rey-Velasco X."/>
        </authorList>
    </citation>
    <scope>NUCLEOTIDE SEQUENCE [LARGE SCALE GENOMIC DNA]</scope>
    <source>
        <strain evidence="2 3">W345</strain>
    </source>
</reference>
<accession>A0ABU2WIZ6</accession>